<feature type="signal peptide" evidence="10">
    <location>
        <begin position="1"/>
        <end position="15"/>
    </location>
</feature>
<feature type="domain" description="Ig-like" evidence="11">
    <location>
        <begin position="3"/>
        <end position="138"/>
    </location>
</feature>
<dbReference type="PANTHER" id="PTHR12035">
    <property type="entry name" value="SIALIC ACID BINDING IMMUNOGLOBULIN-LIKE LECTIN"/>
    <property type="match status" value="1"/>
</dbReference>
<comment type="similarity">
    <text evidence="7">Belongs to the immunoglobulin superfamily. SIGLEC (sialic acid binding Ig-like lectin) family.</text>
</comment>
<evidence type="ECO:0000313" key="12">
    <source>
        <dbReference type="Proteomes" id="UP001652662"/>
    </source>
</evidence>
<dbReference type="Gene3D" id="2.60.40.10">
    <property type="entry name" value="Immunoglobulins"/>
    <property type="match status" value="1"/>
</dbReference>
<keyword evidence="5 9" id="KW-1133">Transmembrane helix</keyword>
<evidence type="ECO:0000256" key="7">
    <source>
        <dbReference type="ARBA" id="ARBA00038361"/>
    </source>
</evidence>
<protein>
    <submittedName>
        <fullName evidence="13">Myeloid cell surface antigen CD33-like isoform X3</fullName>
    </submittedName>
</protein>
<dbReference type="PANTHER" id="PTHR12035:SF132">
    <property type="entry name" value="MYELOID CELL SURFACE ANTIGEN CD33"/>
    <property type="match status" value="1"/>
</dbReference>
<dbReference type="CDD" id="cd05712">
    <property type="entry name" value="IgV_CD33"/>
    <property type="match status" value="1"/>
</dbReference>
<evidence type="ECO:0000256" key="1">
    <source>
        <dbReference type="ARBA" id="ARBA00004167"/>
    </source>
</evidence>
<evidence type="ECO:0000256" key="6">
    <source>
        <dbReference type="ARBA" id="ARBA00023136"/>
    </source>
</evidence>
<dbReference type="InterPro" id="IPR013783">
    <property type="entry name" value="Ig-like_fold"/>
</dbReference>
<accession>A0ABM4QJ28</accession>
<keyword evidence="6 9" id="KW-0472">Membrane</keyword>
<dbReference type="GeneID" id="103558381"/>
<dbReference type="Proteomes" id="UP001652662">
    <property type="component" value="Chromosome 9"/>
</dbReference>
<feature type="chain" id="PRO_5046411974" evidence="10">
    <location>
        <begin position="16"/>
        <end position="309"/>
    </location>
</feature>
<evidence type="ECO:0000313" key="13">
    <source>
        <dbReference type="RefSeq" id="XP_070489451.1"/>
    </source>
</evidence>
<feature type="region of interest" description="Disordered" evidence="8">
    <location>
        <begin position="258"/>
        <end position="280"/>
    </location>
</feature>
<dbReference type="InterPro" id="IPR036179">
    <property type="entry name" value="Ig-like_dom_sf"/>
</dbReference>
<keyword evidence="4" id="KW-0130">Cell adhesion</keyword>
<evidence type="ECO:0000256" key="4">
    <source>
        <dbReference type="ARBA" id="ARBA00022889"/>
    </source>
</evidence>
<sequence length="309" mass="33988">MLPLLLPLLWAGTLAQHENYQLEVQESVTVQEGLCVSVPCTFSYPQDKWNNSAPAHGYWFQEGANVQQDAPVATNNPVRKVQEDTQGRFHLLGDPRTYNCSLDIRDAKRRDNGRYFFRVERGKEKRNYKSIHLSVSVTGPRTHLSSVLTLTPRPQDHGTNLTCQVQFPAAGVTMERTIQLNVTCPPENPEMCACLRDGPGEPETRAEVIQGAIARAGVTALLALCLCLIFFIVKTCRKKAAKTAVGVGDIHPATATASLGHQQEPKSDSPADPTFSAGTSSALEMEEELHYASSSFHRVNLQEGTCKTQ</sequence>
<feature type="transmembrane region" description="Helical" evidence="9">
    <location>
        <begin position="212"/>
        <end position="233"/>
    </location>
</feature>
<evidence type="ECO:0000259" key="11">
    <source>
        <dbReference type="PROSITE" id="PS50835"/>
    </source>
</evidence>
<dbReference type="RefSeq" id="XP_070489451.1">
    <property type="nucleotide sequence ID" value="XM_070633350.1"/>
</dbReference>
<evidence type="ECO:0000256" key="9">
    <source>
        <dbReference type="SAM" id="Phobius"/>
    </source>
</evidence>
<evidence type="ECO:0000256" key="2">
    <source>
        <dbReference type="ARBA" id="ARBA00022692"/>
    </source>
</evidence>
<proteinExistence type="inferred from homology"/>
<gene>
    <name evidence="13" type="primary">LOC103558381</name>
</gene>
<keyword evidence="10" id="KW-0732">Signal</keyword>
<dbReference type="SMART" id="SM00409">
    <property type="entry name" value="IG"/>
    <property type="match status" value="1"/>
</dbReference>
<evidence type="ECO:0000256" key="10">
    <source>
        <dbReference type="SAM" id="SignalP"/>
    </source>
</evidence>
<dbReference type="InterPro" id="IPR007110">
    <property type="entry name" value="Ig-like_dom"/>
</dbReference>
<evidence type="ECO:0000256" key="3">
    <source>
        <dbReference type="ARBA" id="ARBA00022734"/>
    </source>
</evidence>
<dbReference type="PROSITE" id="PS50835">
    <property type="entry name" value="IG_LIKE"/>
    <property type="match status" value="1"/>
</dbReference>
<organism evidence="12 13">
    <name type="scientific">Equus przewalskii</name>
    <name type="common">Przewalski's horse</name>
    <name type="synonym">Equus caballus przewalskii</name>
    <dbReference type="NCBI Taxonomy" id="9798"/>
    <lineage>
        <taxon>Eukaryota</taxon>
        <taxon>Metazoa</taxon>
        <taxon>Chordata</taxon>
        <taxon>Craniata</taxon>
        <taxon>Vertebrata</taxon>
        <taxon>Euteleostomi</taxon>
        <taxon>Mammalia</taxon>
        <taxon>Eutheria</taxon>
        <taxon>Laurasiatheria</taxon>
        <taxon>Perissodactyla</taxon>
        <taxon>Equidae</taxon>
        <taxon>Equus</taxon>
    </lineage>
</organism>
<comment type="subcellular location">
    <subcellularLocation>
        <location evidence="1">Membrane</location>
        <topology evidence="1">Single-pass membrane protein</topology>
    </subcellularLocation>
</comment>
<dbReference type="SUPFAM" id="SSF48726">
    <property type="entry name" value="Immunoglobulin"/>
    <property type="match status" value="2"/>
</dbReference>
<evidence type="ECO:0000256" key="5">
    <source>
        <dbReference type="ARBA" id="ARBA00022989"/>
    </source>
</evidence>
<dbReference type="Pfam" id="PF07686">
    <property type="entry name" value="V-set"/>
    <property type="match status" value="1"/>
</dbReference>
<dbReference type="InterPro" id="IPR003599">
    <property type="entry name" value="Ig_sub"/>
</dbReference>
<name>A0ABM4QJ28_EQUPR</name>
<keyword evidence="3" id="KW-0430">Lectin</keyword>
<dbReference type="InterPro" id="IPR013106">
    <property type="entry name" value="Ig_V-set"/>
</dbReference>
<dbReference type="InterPro" id="IPR051036">
    <property type="entry name" value="SIGLEC"/>
</dbReference>
<evidence type="ECO:0000256" key="8">
    <source>
        <dbReference type="SAM" id="MobiDB-lite"/>
    </source>
</evidence>
<keyword evidence="12" id="KW-1185">Reference proteome</keyword>
<keyword evidence="2 9" id="KW-0812">Transmembrane</keyword>
<reference evidence="13" key="1">
    <citation type="submission" date="2025-08" db="UniProtKB">
        <authorList>
            <consortium name="RefSeq"/>
        </authorList>
    </citation>
    <scope>IDENTIFICATION</scope>
    <source>
        <tissue evidence="13">Blood</tissue>
    </source>
</reference>